<dbReference type="PROSITE" id="PS00455">
    <property type="entry name" value="AMP_BINDING"/>
    <property type="match status" value="1"/>
</dbReference>
<dbReference type="Pfam" id="PF13193">
    <property type="entry name" value="AMP-binding_C"/>
    <property type="match status" value="1"/>
</dbReference>
<dbReference type="SUPFAM" id="SSF56801">
    <property type="entry name" value="Acetyl-CoA synthetase-like"/>
    <property type="match status" value="1"/>
</dbReference>
<name>A0ABW3VU74_9ACTN</name>
<feature type="region of interest" description="Disordered" evidence="1">
    <location>
        <begin position="327"/>
        <end position="347"/>
    </location>
</feature>
<dbReference type="InterPro" id="IPR000873">
    <property type="entry name" value="AMP-dep_synth/lig_dom"/>
</dbReference>
<dbReference type="InterPro" id="IPR020845">
    <property type="entry name" value="AMP-binding_CS"/>
</dbReference>
<dbReference type="Pfam" id="PF00501">
    <property type="entry name" value="AMP-binding"/>
    <property type="match status" value="1"/>
</dbReference>
<dbReference type="PANTHER" id="PTHR43767">
    <property type="entry name" value="LONG-CHAIN-FATTY-ACID--COA LIGASE"/>
    <property type="match status" value="1"/>
</dbReference>
<evidence type="ECO:0000313" key="5">
    <source>
        <dbReference type="Proteomes" id="UP001597229"/>
    </source>
</evidence>
<evidence type="ECO:0000256" key="1">
    <source>
        <dbReference type="SAM" id="MobiDB-lite"/>
    </source>
</evidence>
<dbReference type="InterPro" id="IPR050237">
    <property type="entry name" value="ATP-dep_AMP-bd_enzyme"/>
</dbReference>
<evidence type="ECO:0000313" key="4">
    <source>
        <dbReference type="EMBL" id="MFD1246447.1"/>
    </source>
</evidence>
<dbReference type="InterPro" id="IPR045851">
    <property type="entry name" value="AMP-bd_C_sf"/>
</dbReference>
<sequence length="529" mass="56866">MTPTTEPTTRPLNLADVLEAMADALPDRVAVHTGDQVWTFAEIDERATRLANHLIGLGVQPGEHVAVHSPNRIEWVDALYGCLKARAVPININYKYLRDELAYLYDNADCVAAIVAPEYVDALAELDLPTLRHTIVLGDEYDAALAAASPERPVTGRTADDRYVLYTGGTTGYPKGVVWRNEDLLRAALNAARYGAPLESVEQLTAEAVANPSPMVLLACGPMMHGGSQWILGNGHVAGQTVALFTEPHFSAEGVLDLVEKAKVVSLTFLGDAMGRPVAEAILAEPDRWDLSSLVAVSNGAAPLSDGVREEIRRALPGRFILDSYGSSESGASGSRMDDGSGGAQSAPRFDVSDQIEVFDADFKPCPVGVDGMLGRSGPVPLGYYKDPVKTAATFKEIDGVRWAIPGDFARREDDGTVTVLGRGSVCINTGGEKVHPEEVEAVLLRHEEVFDAVVVGTPHERWGQQVTALVQRRAGSTITDEQLRDHCRALISNYKVPKTILFIEEVPRTPVSKVDYPASAALAAQLLG</sequence>
<dbReference type="NCBIfam" id="NF005863">
    <property type="entry name" value="PRK07798.1"/>
    <property type="match status" value="1"/>
</dbReference>
<comment type="caution">
    <text evidence="4">The sequence shown here is derived from an EMBL/GenBank/DDBJ whole genome shotgun (WGS) entry which is preliminary data.</text>
</comment>
<organism evidence="4 5">
    <name type="scientific">Nocardioides ginsengisoli</name>
    <dbReference type="NCBI Taxonomy" id="363868"/>
    <lineage>
        <taxon>Bacteria</taxon>
        <taxon>Bacillati</taxon>
        <taxon>Actinomycetota</taxon>
        <taxon>Actinomycetes</taxon>
        <taxon>Propionibacteriales</taxon>
        <taxon>Nocardioidaceae</taxon>
        <taxon>Nocardioides</taxon>
    </lineage>
</organism>
<accession>A0ABW3VU74</accession>
<dbReference type="EMBL" id="JBHTLX010000004">
    <property type="protein sequence ID" value="MFD1246447.1"/>
    <property type="molecule type" value="Genomic_DNA"/>
</dbReference>
<feature type="domain" description="AMP-binding enzyme C-terminal" evidence="3">
    <location>
        <begin position="439"/>
        <end position="514"/>
    </location>
</feature>
<keyword evidence="5" id="KW-1185">Reference proteome</keyword>
<protein>
    <submittedName>
        <fullName evidence="4">AMP-binding protein</fullName>
    </submittedName>
</protein>
<dbReference type="InterPro" id="IPR025110">
    <property type="entry name" value="AMP-bd_C"/>
</dbReference>
<dbReference type="Gene3D" id="3.40.50.12780">
    <property type="entry name" value="N-terminal domain of ligase-like"/>
    <property type="match status" value="1"/>
</dbReference>
<evidence type="ECO:0000259" key="3">
    <source>
        <dbReference type="Pfam" id="PF13193"/>
    </source>
</evidence>
<dbReference type="InterPro" id="IPR042099">
    <property type="entry name" value="ANL_N_sf"/>
</dbReference>
<dbReference type="RefSeq" id="WP_367920155.1">
    <property type="nucleotide sequence ID" value="NZ_BAABAC010000025.1"/>
</dbReference>
<dbReference type="Proteomes" id="UP001597229">
    <property type="component" value="Unassembled WGS sequence"/>
</dbReference>
<proteinExistence type="predicted"/>
<dbReference type="Gene3D" id="3.30.300.30">
    <property type="match status" value="1"/>
</dbReference>
<reference evidence="5" key="1">
    <citation type="journal article" date="2019" name="Int. J. Syst. Evol. Microbiol.">
        <title>The Global Catalogue of Microorganisms (GCM) 10K type strain sequencing project: providing services to taxonomists for standard genome sequencing and annotation.</title>
        <authorList>
            <consortium name="The Broad Institute Genomics Platform"/>
            <consortium name="The Broad Institute Genome Sequencing Center for Infectious Disease"/>
            <person name="Wu L."/>
            <person name="Ma J."/>
        </authorList>
    </citation>
    <scope>NUCLEOTIDE SEQUENCE [LARGE SCALE GENOMIC DNA]</scope>
    <source>
        <strain evidence="5">CCUG 52478</strain>
    </source>
</reference>
<gene>
    <name evidence="4" type="ORF">ACFQ3F_01480</name>
</gene>
<feature type="domain" description="AMP-dependent synthetase/ligase" evidence="2">
    <location>
        <begin position="19"/>
        <end position="384"/>
    </location>
</feature>
<dbReference type="PANTHER" id="PTHR43767:SF1">
    <property type="entry name" value="NONRIBOSOMAL PEPTIDE SYNTHASE PES1 (EUROFUNG)-RELATED"/>
    <property type="match status" value="1"/>
</dbReference>
<evidence type="ECO:0000259" key="2">
    <source>
        <dbReference type="Pfam" id="PF00501"/>
    </source>
</evidence>